<dbReference type="InterPro" id="IPR004089">
    <property type="entry name" value="MCPsignal_dom"/>
</dbReference>
<evidence type="ECO:0000313" key="7">
    <source>
        <dbReference type="EMBL" id="MBK1715484.1"/>
    </source>
</evidence>
<comment type="caution">
    <text evidence="7">The sequence shown here is derived from an EMBL/GenBank/DDBJ whole genome shotgun (WGS) entry which is preliminary data.</text>
</comment>
<evidence type="ECO:0000313" key="8">
    <source>
        <dbReference type="Proteomes" id="UP001041814"/>
    </source>
</evidence>
<dbReference type="InterPro" id="IPR029151">
    <property type="entry name" value="Sensor-like_sf"/>
</dbReference>
<keyword evidence="4" id="KW-1133">Transmembrane helix</keyword>
<keyword evidence="4" id="KW-0472">Membrane</keyword>
<evidence type="ECO:0000256" key="1">
    <source>
        <dbReference type="ARBA" id="ARBA00022481"/>
    </source>
</evidence>
<dbReference type="EMBL" id="NRRU01000125">
    <property type="protein sequence ID" value="MBK1715484.1"/>
    <property type="molecule type" value="Genomic_DNA"/>
</dbReference>
<dbReference type="SUPFAM" id="SSF103190">
    <property type="entry name" value="Sensory domain-like"/>
    <property type="match status" value="1"/>
</dbReference>
<protein>
    <submittedName>
        <fullName evidence="7">Chemotaxis protein</fullName>
    </submittedName>
</protein>
<keyword evidence="4" id="KW-0812">Transmembrane</keyword>
<feature type="domain" description="HAMP" evidence="6">
    <location>
        <begin position="339"/>
        <end position="391"/>
    </location>
</feature>
<dbReference type="InterPro" id="IPR051310">
    <property type="entry name" value="MCP_chemotaxis"/>
</dbReference>
<evidence type="ECO:0000259" key="6">
    <source>
        <dbReference type="PROSITE" id="PS50885"/>
    </source>
</evidence>
<dbReference type="Proteomes" id="UP001041814">
    <property type="component" value="Unassembled WGS sequence"/>
</dbReference>
<keyword evidence="1" id="KW-0488">Methylation</keyword>
<comment type="similarity">
    <text evidence="2">Belongs to the methyl-accepting chemotaxis (MCP) protein family.</text>
</comment>
<reference evidence="7" key="2">
    <citation type="journal article" date="2020" name="Microorganisms">
        <title>Osmotic Adaptation and Compatible Solute Biosynthesis of Phototrophic Bacteria as Revealed from Genome Analyses.</title>
        <authorList>
            <person name="Imhoff J.F."/>
            <person name="Rahn T."/>
            <person name="Kunzel S."/>
            <person name="Keller A."/>
            <person name="Neulinger S.C."/>
        </authorList>
    </citation>
    <scope>NUCLEOTIDE SEQUENCE</scope>
    <source>
        <strain evidence="7">IM 151</strain>
    </source>
</reference>
<dbReference type="RefSeq" id="WP_200230831.1">
    <property type="nucleotide sequence ID" value="NZ_NRRT01000053.1"/>
</dbReference>
<dbReference type="InterPro" id="IPR003660">
    <property type="entry name" value="HAMP_dom"/>
</dbReference>
<dbReference type="SUPFAM" id="SSF58104">
    <property type="entry name" value="Methyl-accepting chemotaxis protein (MCP) signaling domain"/>
    <property type="match status" value="1"/>
</dbReference>
<dbReference type="PROSITE" id="PS50885">
    <property type="entry name" value="HAMP"/>
    <property type="match status" value="1"/>
</dbReference>
<dbReference type="PANTHER" id="PTHR43531">
    <property type="entry name" value="PROTEIN ICFG"/>
    <property type="match status" value="1"/>
</dbReference>
<dbReference type="PROSITE" id="PS50111">
    <property type="entry name" value="CHEMOTAXIS_TRANSDUC_2"/>
    <property type="match status" value="1"/>
</dbReference>
<dbReference type="InterPro" id="IPR033462">
    <property type="entry name" value="Cache_3-Cache_2"/>
</dbReference>
<dbReference type="PANTHER" id="PTHR43531:SF14">
    <property type="entry name" value="METHYL-ACCEPTING CHEMOTAXIS PROTEIN I-RELATED"/>
    <property type="match status" value="1"/>
</dbReference>
<proteinExistence type="inferred from homology"/>
<feature type="domain" description="Methyl-accepting transducer" evidence="5">
    <location>
        <begin position="396"/>
        <end position="625"/>
    </location>
</feature>
<dbReference type="Pfam" id="PF00672">
    <property type="entry name" value="HAMP"/>
    <property type="match status" value="1"/>
</dbReference>
<accession>A0ABS1E0E8</accession>
<sequence length="643" mass="66304">MTSNSSPRPGSIARRVSLAGGLGLAVVLSAAAGLQTWVTVRNANEANVERFGERAQAIADMAESFDGAARTMADKLYGSFAASLPGPYVLGARGLAAGGVELDGVFEPVDRFAALTGGVATIFAAQGEDFVRISTSLKKEDGTRAVGTPLGTQHPAYAALKAGQPYVGPAQLFGKPYMARYEPVRDAGGRIVGVLFVGFDQSGYRASLRRLAGEARLADTGGIVIVDPKSRPEDAVFIAHPDAANAKVLEALPAAAPLLAALGAAAADTRLPSPGLVDRQSGDTWVVARKVPATGWLVLAEVSQTHAMAATWAALRPFWLLLALAAGGLGVALFQVLRSWVARPLQDLARAVEAVAAGDLTRHVESTRNDEVGELIRDVEAMRLRLGQTLSTVRQSAESIDTASSEIAAGNVDLSQRTEQTAGSLQQTASSVGQLAGSARHSADAAAQARELAGNAASVAQRGGAVVGQVVATMDEINASSKRIADITGTIDGIAFQTNILALNAAVEAARAGEQGRGFAVVAGEVRLLAQRSAEAAREIKSLIGASVEKVDSGARLVGDAGATMAEIVASVERVSTTIAEISAASGEQHRDIGKVNEAVATLDRMTQQNAALVEQSAAASESLREQARTLSQAVAAFRVAAD</sequence>
<organism evidence="7 8">
    <name type="scientific">Rubrivivax gelatinosus</name>
    <name type="common">Rhodocyclus gelatinosus</name>
    <name type="synonym">Rhodopseudomonas gelatinosa</name>
    <dbReference type="NCBI Taxonomy" id="28068"/>
    <lineage>
        <taxon>Bacteria</taxon>
        <taxon>Pseudomonadati</taxon>
        <taxon>Pseudomonadota</taxon>
        <taxon>Betaproteobacteria</taxon>
        <taxon>Burkholderiales</taxon>
        <taxon>Sphaerotilaceae</taxon>
        <taxon>Rubrivivax</taxon>
    </lineage>
</organism>
<dbReference type="CDD" id="cd06225">
    <property type="entry name" value="HAMP"/>
    <property type="match status" value="1"/>
</dbReference>
<feature type="transmembrane region" description="Helical" evidence="4">
    <location>
        <begin position="318"/>
        <end position="337"/>
    </location>
</feature>
<dbReference type="SMART" id="SM00304">
    <property type="entry name" value="HAMP"/>
    <property type="match status" value="1"/>
</dbReference>
<dbReference type="InterPro" id="IPR004090">
    <property type="entry name" value="Chemotax_Me-accpt_rcpt"/>
</dbReference>
<evidence type="ECO:0000259" key="5">
    <source>
        <dbReference type="PROSITE" id="PS50111"/>
    </source>
</evidence>
<dbReference type="Gene3D" id="1.10.287.950">
    <property type="entry name" value="Methyl-accepting chemotaxis protein"/>
    <property type="match status" value="1"/>
</dbReference>
<evidence type="ECO:0000256" key="3">
    <source>
        <dbReference type="PROSITE-ProRule" id="PRU00284"/>
    </source>
</evidence>
<evidence type="ECO:0000256" key="2">
    <source>
        <dbReference type="ARBA" id="ARBA00029447"/>
    </source>
</evidence>
<keyword evidence="8" id="KW-1185">Reference proteome</keyword>
<evidence type="ECO:0000256" key="4">
    <source>
        <dbReference type="SAM" id="Phobius"/>
    </source>
</evidence>
<name>A0ABS1E0E8_RUBGE</name>
<gene>
    <name evidence="7" type="ORF">CKO43_22275</name>
</gene>
<dbReference type="Pfam" id="PF17201">
    <property type="entry name" value="Cache_3-Cache_2"/>
    <property type="match status" value="1"/>
</dbReference>
<keyword evidence="3" id="KW-0807">Transducer</keyword>
<dbReference type="CDD" id="cd11386">
    <property type="entry name" value="MCP_signal"/>
    <property type="match status" value="1"/>
</dbReference>
<dbReference type="SMART" id="SM00283">
    <property type="entry name" value="MA"/>
    <property type="match status" value="1"/>
</dbReference>
<dbReference type="Pfam" id="PF00015">
    <property type="entry name" value="MCPsignal"/>
    <property type="match status" value="1"/>
</dbReference>
<dbReference type="PRINTS" id="PR00260">
    <property type="entry name" value="CHEMTRNSDUCR"/>
</dbReference>
<reference evidence="7" key="1">
    <citation type="submission" date="2017-08" db="EMBL/GenBank/DDBJ databases">
        <authorList>
            <person name="Imhoff J.F."/>
            <person name="Rahn T."/>
            <person name="Kuenzel S."/>
            <person name="Neulinger S.C."/>
        </authorList>
    </citation>
    <scope>NUCLEOTIDE SEQUENCE</scope>
    <source>
        <strain evidence="7">IM 151</strain>
    </source>
</reference>